<accession>A0A546XJX2</accession>
<evidence type="ECO:0000313" key="3">
    <source>
        <dbReference type="Proteomes" id="UP000315434"/>
    </source>
</evidence>
<name>A0A546XJX2_RHIRH</name>
<reference evidence="2 3" key="1">
    <citation type="journal article" date="2019" name="Appl. Microbiol. Biotechnol.">
        <title>Differential efficiency of wild type rhizogenic strains for rol gene transformation of plants.</title>
        <authorList>
            <person name="Desmet S."/>
            <person name="De Keyser E."/>
            <person name="Van Vaerenbergh J."/>
            <person name="Baeyen S."/>
            <person name="Van Huylenbroeck J."/>
            <person name="Geelen D."/>
            <person name="Dhooghe E."/>
        </authorList>
    </citation>
    <scope>NUCLEOTIDE SEQUENCE [LARGE SCALE GENOMIC DNA]</scope>
    <source>
        <strain evidence="2 3">GBBC3284</strain>
    </source>
</reference>
<dbReference type="Proteomes" id="UP000315434">
    <property type="component" value="Unassembled WGS sequence"/>
</dbReference>
<evidence type="ECO:0000256" key="1">
    <source>
        <dbReference type="SAM" id="MobiDB-lite"/>
    </source>
</evidence>
<sequence length="138" mass="14448">MKRIFNHKILCEVPVENGESKSFQKNQSLGGEISSLCGAGFRSGKPKTSISGVRHKGDTAVFPCFSAAVEKAFSHKKSRPGSDGERVDIAGGKSCAVGASALRHPGPDPGSSAIKSLIARESSHDADAPWLDSGSRPE</sequence>
<comment type="caution">
    <text evidence="2">The sequence shown here is derived from an EMBL/GenBank/DDBJ whole genome shotgun (WGS) entry which is preliminary data.</text>
</comment>
<evidence type="ECO:0000313" key="2">
    <source>
        <dbReference type="EMBL" id="TRB01040.1"/>
    </source>
</evidence>
<protein>
    <submittedName>
        <fullName evidence="2">Uncharacterized protein</fullName>
    </submittedName>
</protein>
<dbReference type="EMBL" id="SGNY01000002">
    <property type="protein sequence ID" value="TRB01040.1"/>
    <property type="molecule type" value="Genomic_DNA"/>
</dbReference>
<dbReference type="AlphaFoldDB" id="A0A546XJX2"/>
<organism evidence="2 3">
    <name type="scientific">Rhizobium rhizogenes</name>
    <name type="common">Agrobacterium rhizogenes</name>
    <dbReference type="NCBI Taxonomy" id="359"/>
    <lineage>
        <taxon>Bacteria</taxon>
        <taxon>Pseudomonadati</taxon>
        <taxon>Pseudomonadota</taxon>
        <taxon>Alphaproteobacteria</taxon>
        <taxon>Hyphomicrobiales</taxon>
        <taxon>Rhizobiaceae</taxon>
        <taxon>Rhizobium/Agrobacterium group</taxon>
        <taxon>Rhizobium</taxon>
    </lineage>
</organism>
<dbReference type="OrthoDB" id="8305155at2"/>
<gene>
    <name evidence="2" type="ORF">EXN68_05785</name>
</gene>
<dbReference type="RefSeq" id="WP_142840028.1">
    <property type="nucleotide sequence ID" value="NZ_SGNY01000002.1"/>
</dbReference>
<feature type="region of interest" description="Disordered" evidence="1">
    <location>
        <begin position="98"/>
        <end position="138"/>
    </location>
</feature>
<proteinExistence type="predicted"/>